<dbReference type="InterPro" id="IPR050556">
    <property type="entry name" value="Type_II_TA_system_RNase"/>
</dbReference>
<organism evidence="10 11">
    <name type="scientific">Leptothoe spongobia TAU-MAC 1115</name>
    <dbReference type="NCBI Taxonomy" id="1967444"/>
    <lineage>
        <taxon>Bacteria</taxon>
        <taxon>Bacillati</taxon>
        <taxon>Cyanobacteriota</taxon>
        <taxon>Cyanophyceae</taxon>
        <taxon>Nodosilineales</taxon>
        <taxon>Cymatolegaceae</taxon>
        <taxon>Leptothoe</taxon>
        <taxon>Leptothoe spongobia</taxon>
    </lineage>
</organism>
<reference evidence="10" key="1">
    <citation type="submission" date="2020-11" db="EMBL/GenBank/DDBJ databases">
        <authorList>
            <person name="Konstantinou D."/>
            <person name="Gkelis S."/>
            <person name="Popin R."/>
            <person name="Fewer D."/>
            <person name="Sivonen K."/>
        </authorList>
    </citation>
    <scope>NUCLEOTIDE SEQUENCE</scope>
    <source>
        <strain evidence="10">TAU-MAC 1115</strain>
    </source>
</reference>
<evidence type="ECO:0000256" key="3">
    <source>
        <dbReference type="ARBA" id="ARBA00022722"/>
    </source>
</evidence>
<protein>
    <recommendedName>
        <fullName evidence="8">Ribonuclease VapC</fullName>
        <shortName evidence="8">RNase VapC</shortName>
        <ecNumber evidence="8">3.1.-.-</ecNumber>
    </recommendedName>
    <alternativeName>
        <fullName evidence="8">Toxin VapC</fullName>
    </alternativeName>
</protein>
<name>A0A947DHL4_9CYAN</name>
<dbReference type="InterPro" id="IPR029060">
    <property type="entry name" value="PIN-like_dom_sf"/>
</dbReference>
<gene>
    <name evidence="8" type="primary">vapC</name>
    <name evidence="10" type="ORF">IXB50_13725</name>
</gene>
<dbReference type="InterPro" id="IPR022907">
    <property type="entry name" value="VapC_family"/>
</dbReference>
<dbReference type="InterPro" id="IPR002716">
    <property type="entry name" value="PIN_dom"/>
</dbReference>
<keyword evidence="2 8" id="KW-1277">Toxin-antitoxin system</keyword>
<accession>A0A947DHL4</accession>
<evidence type="ECO:0000256" key="2">
    <source>
        <dbReference type="ARBA" id="ARBA00022649"/>
    </source>
</evidence>
<keyword evidence="11" id="KW-1185">Reference proteome</keyword>
<dbReference type="Gene3D" id="3.40.50.1010">
    <property type="entry name" value="5'-nuclease"/>
    <property type="match status" value="1"/>
</dbReference>
<evidence type="ECO:0000313" key="11">
    <source>
        <dbReference type="Proteomes" id="UP000717364"/>
    </source>
</evidence>
<dbReference type="EMBL" id="JADOES010000027">
    <property type="protein sequence ID" value="MBT9316484.1"/>
    <property type="molecule type" value="Genomic_DNA"/>
</dbReference>
<dbReference type="RefSeq" id="WP_215609550.1">
    <property type="nucleotide sequence ID" value="NZ_JADOES010000027.1"/>
</dbReference>
<keyword evidence="3 8" id="KW-0540">Nuclease</keyword>
<evidence type="ECO:0000256" key="4">
    <source>
        <dbReference type="ARBA" id="ARBA00022723"/>
    </source>
</evidence>
<dbReference type="HAMAP" id="MF_00265">
    <property type="entry name" value="VapC_Nob1"/>
    <property type="match status" value="1"/>
</dbReference>
<dbReference type="Proteomes" id="UP000717364">
    <property type="component" value="Unassembled WGS sequence"/>
</dbReference>
<keyword evidence="8" id="KW-0800">Toxin</keyword>
<dbReference type="PANTHER" id="PTHR33653:SF1">
    <property type="entry name" value="RIBONUCLEASE VAPC2"/>
    <property type="match status" value="1"/>
</dbReference>
<evidence type="ECO:0000256" key="1">
    <source>
        <dbReference type="ARBA" id="ARBA00001946"/>
    </source>
</evidence>
<dbReference type="AlphaFoldDB" id="A0A947DHL4"/>
<keyword evidence="6 8" id="KW-0460">Magnesium</keyword>
<evidence type="ECO:0000256" key="7">
    <source>
        <dbReference type="ARBA" id="ARBA00038093"/>
    </source>
</evidence>
<evidence type="ECO:0000256" key="5">
    <source>
        <dbReference type="ARBA" id="ARBA00022801"/>
    </source>
</evidence>
<reference evidence="10" key="2">
    <citation type="journal article" date="2021" name="Mar. Drugs">
        <title>Genome Reduction and Secondary Metabolism of the Marine Sponge-Associated Cyanobacterium Leptothoe.</title>
        <authorList>
            <person name="Konstantinou D."/>
            <person name="Popin R.V."/>
            <person name="Fewer D.P."/>
            <person name="Sivonen K."/>
            <person name="Gkelis S."/>
        </authorList>
    </citation>
    <scope>NUCLEOTIDE SEQUENCE</scope>
    <source>
        <strain evidence="10">TAU-MAC 1115</strain>
    </source>
</reference>
<dbReference type="CDD" id="cd18745">
    <property type="entry name" value="PIN_VapC4-5_FitB-like"/>
    <property type="match status" value="1"/>
</dbReference>
<evidence type="ECO:0000256" key="6">
    <source>
        <dbReference type="ARBA" id="ARBA00022842"/>
    </source>
</evidence>
<sequence length="132" mass="14733">MKYLLDTNICIYIIKRKPPEVFNRFRSCEVGDIGLSTITVAELTHGTQKSRQPDKNQAALDQFLLPLEIVDFDIAAAQAYGSIRAQLEQQGTPIDPLDFLIAAQALSLGISLVTNNEKEFLRVPGLMVENWV</sequence>
<dbReference type="PANTHER" id="PTHR33653">
    <property type="entry name" value="RIBONUCLEASE VAPC2"/>
    <property type="match status" value="1"/>
</dbReference>
<dbReference type="GO" id="GO:0090729">
    <property type="term" value="F:toxin activity"/>
    <property type="evidence" value="ECO:0007669"/>
    <property type="project" value="UniProtKB-KW"/>
</dbReference>
<evidence type="ECO:0000313" key="10">
    <source>
        <dbReference type="EMBL" id="MBT9316484.1"/>
    </source>
</evidence>
<evidence type="ECO:0000259" key="9">
    <source>
        <dbReference type="Pfam" id="PF01850"/>
    </source>
</evidence>
<dbReference type="EC" id="3.1.-.-" evidence="8"/>
<comment type="caution">
    <text evidence="10">The sequence shown here is derived from an EMBL/GenBank/DDBJ whole genome shotgun (WGS) entry which is preliminary data.</text>
</comment>
<comment type="cofactor">
    <cofactor evidence="1 8">
        <name>Mg(2+)</name>
        <dbReference type="ChEBI" id="CHEBI:18420"/>
    </cofactor>
</comment>
<dbReference type="GO" id="GO:0016787">
    <property type="term" value="F:hydrolase activity"/>
    <property type="evidence" value="ECO:0007669"/>
    <property type="project" value="UniProtKB-KW"/>
</dbReference>
<dbReference type="Pfam" id="PF01850">
    <property type="entry name" value="PIN"/>
    <property type="match status" value="1"/>
</dbReference>
<feature type="binding site" evidence="8">
    <location>
        <position position="98"/>
    </location>
    <ligand>
        <name>Mg(2+)</name>
        <dbReference type="ChEBI" id="CHEBI:18420"/>
    </ligand>
</feature>
<proteinExistence type="inferred from homology"/>
<comment type="function">
    <text evidence="8">Toxic component of a toxin-antitoxin (TA) system. An RNase.</text>
</comment>
<evidence type="ECO:0000256" key="8">
    <source>
        <dbReference type="HAMAP-Rule" id="MF_00265"/>
    </source>
</evidence>
<comment type="similarity">
    <text evidence="7 8">Belongs to the PINc/VapC protein family.</text>
</comment>
<keyword evidence="5 8" id="KW-0378">Hydrolase</keyword>
<dbReference type="SUPFAM" id="SSF88723">
    <property type="entry name" value="PIN domain-like"/>
    <property type="match status" value="1"/>
</dbReference>
<dbReference type="GO" id="GO:0004540">
    <property type="term" value="F:RNA nuclease activity"/>
    <property type="evidence" value="ECO:0007669"/>
    <property type="project" value="InterPro"/>
</dbReference>
<feature type="binding site" evidence="8">
    <location>
        <position position="6"/>
    </location>
    <ligand>
        <name>Mg(2+)</name>
        <dbReference type="ChEBI" id="CHEBI:18420"/>
    </ligand>
</feature>
<dbReference type="GO" id="GO:0000287">
    <property type="term" value="F:magnesium ion binding"/>
    <property type="evidence" value="ECO:0007669"/>
    <property type="project" value="UniProtKB-UniRule"/>
</dbReference>
<feature type="domain" description="PIN" evidence="9">
    <location>
        <begin position="3"/>
        <end position="125"/>
    </location>
</feature>
<keyword evidence="4 8" id="KW-0479">Metal-binding</keyword>